<dbReference type="AlphaFoldDB" id="A0A553I1R2"/>
<feature type="region of interest" description="Disordered" evidence="1">
    <location>
        <begin position="569"/>
        <end position="613"/>
    </location>
</feature>
<name>A0A553I1R2_9PEZI</name>
<dbReference type="STRING" id="2512241.A0A553I1R2"/>
<dbReference type="Proteomes" id="UP000319160">
    <property type="component" value="Unassembled WGS sequence"/>
</dbReference>
<feature type="compositionally biased region" description="Basic and acidic residues" evidence="1">
    <location>
        <begin position="280"/>
        <end position="290"/>
    </location>
</feature>
<keyword evidence="3" id="KW-1185">Reference proteome</keyword>
<organism evidence="2 3">
    <name type="scientific">Xylaria flabelliformis</name>
    <dbReference type="NCBI Taxonomy" id="2512241"/>
    <lineage>
        <taxon>Eukaryota</taxon>
        <taxon>Fungi</taxon>
        <taxon>Dikarya</taxon>
        <taxon>Ascomycota</taxon>
        <taxon>Pezizomycotina</taxon>
        <taxon>Sordariomycetes</taxon>
        <taxon>Xylariomycetidae</taxon>
        <taxon>Xylariales</taxon>
        <taxon>Xylariaceae</taxon>
        <taxon>Xylaria</taxon>
    </lineage>
</organism>
<feature type="compositionally biased region" description="Acidic residues" evidence="1">
    <location>
        <begin position="569"/>
        <end position="578"/>
    </location>
</feature>
<comment type="caution">
    <text evidence="2">The sequence shown here is derived from an EMBL/GenBank/DDBJ whole genome shotgun (WGS) entry which is preliminary data.</text>
</comment>
<gene>
    <name evidence="2" type="ORF">FHL15_004914</name>
</gene>
<evidence type="ECO:0000313" key="3">
    <source>
        <dbReference type="Proteomes" id="UP000319160"/>
    </source>
</evidence>
<dbReference type="EMBL" id="VFLP01000024">
    <property type="protein sequence ID" value="TRX94146.1"/>
    <property type="molecule type" value="Genomic_DNA"/>
</dbReference>
<feature type="compositionally biased region" description="Basic and acidic residues" evidence="1">
    <location>
        <begin position="579"/>
        <end position="605"/>
    </location>
</feature>
<evidence type="ECO:0000313" key="2">
    <source>
        <dbReference type="EMBL" id="TRX94146.1"/>
    </source>
</evidence>
<feature type="region of interest" description="Disordered" evidence="1">
    <location>
        <begin position="266"/>
        <end position="311"/>
    </location>
</feature>
<reference evidence="3" key="1">
    <citation type="submission" date="2019-06" db="EMBL/GenBank/DDBJ databases">
        <title>Draft genome sequence of the griseofulvin-producing fungus Xylaria cubensis strain G536.</title>
        <authorList>
            <person name="Mead M.E."/>
            <person name="Raja H.A."/>
            <person name="Steenwyk J.L."/>
            <person name="Knowles S.L."/>
            <person name="Oberlies N.H."/>
            <person name="Rokas A."/>
        </authorList>
    </citation>
    <scope>NUCLEOTIDE SEQUENCE [LARGE SCALE GENOMIC DNA]</scope>
    <source>
        <strain evidence="3">G536</strain>
    </source>
</reference>
<evidence type="ECO:0000256" key="1">
    <source>
        <dbReference type="SAM" id="MobiDB-lite"/>
    </source>
</evidence>
<dbReference type="OrthoDB" id="4776590at2759"/>
<sequence length="716" mass="81947">MEEAASPKGPSERLKDLTDRVDDLEAVYKAKISCKLPTSDDLHLLRTYTETVHAMELIREESSKDDAVLELKPDLDRLFKRVMILLDRAAGYVNHMREMFTPVHKELLKLVLRINKTSGISNDGLTEHQIEMGNLLMKIRPDNEEAWEDDGQDLKRNRKFERIYKEFCNLKRDVRIARTRHELYAMRSWQLLQSAFRELEIPVIEITPHDNFFDNDIRWTCVDYPYGSHEYLYGKDGRPGMVGLKDQLGGDSTEAEREIGYVMLESDGTTEKVPIGTPIEESKKQDKEKNPPNNKRNPTDDAVSSKSKKPRIGWSGGGYTMNIVNAAADIEDCLRDSKFTSMQEEEDVDRPGSERLQTPMVETRRTTLVSYHEDLLSIVDQVYKRRFGLPVSRSKLPQTAAARGAWLTRANKELVSAREEVNSFINSATTPAKAKKLRLAAYKLKLVRAMYTVGLLSGNPAASAKEIQEGLIGRLDDWILHEEAWNVAEKTILGRSAITQETFDIINSQIEERDANIARWKELRDEVEKGPGGYDDEPAAGLDIFITNNNNPLPLDEQDEGQGEYEFGEDEINADDDLEDKKPDDTEMTDISDKDPVAKKAKEPEDPYDNVLTDQEIKNGQILLHNVLFSKEPDAGPYLLDWEEEDRRHAWYTKAAQAELAGKPPPPGNHLPMTDIFEAGGPPDYKKNPRKTRWQRLQYMIVLTYWRFYQLRLMEP</sequence>
<protein>
    <submittedName>
        <fullName evidence="2">Uncharacterized protein</fullName>
    </submittedName>
</protein>
<proteinExistence type="predicted"/>
<accession>A0A553I1R2</accession>